<dbReference type="GO" id="GO:0005506">
    <property type="term" value="F:iron ion binding"/>
    <property type="evidence" value="ECO:0007669"/>
    <property type="project" value="InterPro"/>
</dbReference>
<organism evidence="10 11">
    <name type="scientific">Profundibacter amoris</name>
    <dbReference type="NCBI Taxonomy" id="2171755"/>
    <lineage>
        <taxon>Bacteria</taxon>
        <taxon>Pseudomonadati</taxon>
        <taxon>Pseudomonadota</taxon>
        <taxon>Alphaproteobacteria</taxon>
        <taxon>Rhodobacterales</taxon>
        <taxon>Paracoccaceae</taxon>
        <taxon>Profundibacter</taxon>
    </lineage>
</organism>
<evidence type="ECO:0000256" key="1">
    <source>
        <dbReference type="ARBA" id="ARBA00001926"/>
    </source>
</evidence>
<dbReference type="OrthoDB" id="9811281at2"/>
<keyword evidence="7 8" id="KW-0408">Iron</keyword>
<dbReference type="InterPro" id="IPR051459">
    <property type="entry name" value="Cytochrome_c-type_DH"/>
</dbReference>
<keyword evidence="5 8" id="KW-0479">Metal-binding</keyword>
<gene>
    <name evidence="10" type="ORF">BAR1_00955</name>
</gene>
<dbReference type="SUPFAM" id="SSF46626">
    <property type="entry name" value="Cytochrome c"/>
    <property type="match status" value="1"/>
</dbReference>
<comment type="cofactor">
    <cofactor evidence="1">
        <name>heme c</name>
        <dbReference type="ChEBI" id="CHEBI:61717"/>
    </cofactor>
</comment>
<evidence type="ECO:0000256" key="6">
    <source>
        <dbReference type="ARBA" id="ARBA00022982"/>
    </source>
</evidence>
<evidence type="ECO:0000256" key="7">
    <source>
        <dbReference type="ARBA" id="ARBA00023004"/>
    </source>
</evidence>
<dbReference type="Proteomes" id="UP000261704">
    <property type="component" value="Chromosome"/>
</dbReference>
<accession>A0A347UCQ1</accession>
<dbReference type="Pfam" id="PF00034">
    <property type="entry name" value="Cytochrom_C"/>
    <property type="match status" value="1"/>
</dbReference>
<keyword evidence="2" id="KW-0813">Transport</keyword>
<evidence type="ECO:0000313" key="10">
    <source>
        <dbReference type="EMBL" id="AXX96629.1"/>
    </source>
</evidence>
<evidence type="ECO:0000313" key="11">
    <source>
        <dbReference type="Proteomes" id="UP000261704"/>
    </source>
</evidence>
<keyword evidence="4" id="KW-0679">Respiratory chain</keyword>
<dbReference type="PROSITE" id="PS51007">
    <property type="entry name" value="CYTC"/>
    <property type="match status" value="1"/>
</dbReference>
<evidence type="ECO:0000256" key="8">
    <source>
        <dbReference type="PROSITE-ProRule" id="PRU00433"/>
    </source>
</evidence>
<dbReference type="PANTHER" id="PTHR35008">
    <property type="entry name" value="BLL4482 PROTEIN-RELATED"/>
    <property type="match status" value="1"/>
</dbReference>
<dbReference type="EMBL" id="CP032125">
    <property type="protein sequence ID" value="AXX96629.1"/>
    <property type="molecule type" value="Genomic_DNA"/>
</dbReference>
<dbReference type="PRINTS" id="PR00605">
    <property type="entry name" value="CYTCHROMECIC"/>
</dbReference>
<dbReference type="PANTHER" id="PTHR35008:SF4">
    <property type="entry name" value="BLL4482 PROTEIN"/>
    <property type="match status" value="1"/>
</dbReference>
<evidence type="ECO:0000256" key="4">
    <source>
        <dbReference type="ARBA" id="ARBA00022660"/>
    </source>
</evidence>
<protein>
    <submittedName>
        <fullName evidence="10">Cytochrome c</fullName>
    </submittedName>
</protein>
<keyword evidence="6" id="KW-0249">Electron transport</keyword>
<dbReference type="Gene3D" id="1.10.760.10">
    <property type="entry name" value="Cytochrome c-like domain"/>
    <property type="match status" value="1"/>
</dbReference>
<proteinExistence type="predicted"/>
<evidence type="ECO:0000256" key="3">
    <source>
        <dbReference type="ARBA" id="ARBA00022617"/>
    </source>
</evidence>
<dbReference type="InterPro" id="IPR008168">
    <property type="entry name" value="Cyt_C_IC"/>
</dbReference>
<reference evidence="10 11" key="1">
    <citation type="submission" date="2018-09" db="EMBL/GenBank/DDBJ databases">
        <title>Profundibacter amoris BAR1 gen. nov., sp. nov., a new member of the Roseobacter clade isolated at Lokis Castle Vent Field on the Arctic Mid-Oceanic Ridge.</title>
        <authorList>
            <person name="Le Moine Bauer S."/>
            <person name="Sjoeberg A.G."/>
            <person name="L'Haridon S."/>
            <person name="Stokke R."/>
            <person name="Roalkvam I."/>
            <person name="Steen I.H."/>
            <person name="Dahle H."/>
        </authorList>
    </citation>
    <scope>NUCLEOTIDE SEQUENCE [LARGE SCALE GENOMIC DNA]</scope>
    <source>
        <strain evidence="10 11">BAR1</strain>
    </source>
</reference>
<evidence type="ECO:0000256" key="2">
    <source>
        <dbReference type="ARBA" id="ARBA00022448"/>
    </source>
</evidence>
<sequence length="152" mass="16402">MKIGQISLFVLPAVALVAGGWSLLASRQPQDVRLGQQLYQENCASCHGANLEGQANWKSPDENGVLPAPPHDETGHTWHHGDRLLFEYIKLGGAAALKKAGIDDFNSGMPGFGDVLSDQEITQTLAYIKSTWPEKLQSLQMQSTESEAQSGG</sequence>
<evidence type="ECO:0000259" key="9">
    <source>
        <dbReference type="PROSITE" id="PS51007"/>
    </source>
</evidence>
<evidence type="ECO:0000256" key="5">
    <source>
        <dbReference type="ARBA" id="ARBA00022723"/>
    </source>
</evidence>
<dbReference type="InterPro" id="IPR036909">
    <property type="entry name" value="Cyt_c-like_dom_sf"/>
</dbReference>
<dbReference type="AlphaFoldDB" id="A0A347UCQ1"/>
<dbReference type="InterPro" id="IPR009056">
    <property type="entry name" value="Cyt_c-like_dom"/>
</dbReference>
<keyword evidence="3 8" id="KW-0349">Heme</keyword>
<name>A0A347UCQ1_9RHOB</name>
<keyword evidence="11" id="KW-1185">Reference proteome</keyword>
<dbReference type="GO" id="GO:0020037">
    <property type="term" value="F:heme binding"/>
    <property type="evidence" value="ECO:0007669"/>
    <property type="project" value="InterPro"/>
</dbReference>
<feature type="domain" description="Cytochrome c" evidence="9">
    <location>
        <begin position="30"/>
        <end position="132"/>
    </location>
</feature>
<dbReference type="KEGG" id="pamo:BAR1_00955"/>
<dbReference type="GO" id="GO:0009055">
    <property type="term" value="F:electron transfer activity"/>
    <property type="evidence" value="ECO:0007669"/>
    <property type="project" value="InterPro"/>
</dbReference>